<dbReference type="OrthoDB" id="5806726at2759"/>
<feature type="non-terminal residue" evidence="2">
    <location>
        <position position="784"/>
    </location>
</feature>
<feature type="compositionally biased region" description="Low complexity" evidence="1">
    <location>
        <begin position="276"/>
        <end position="287"/>
    </location>
</feature>
<evidence type="ECO:0000313" key="2">
    <source>
        <dbReference type="EMBL" id="NWI05920.1"/>
    </source>
</evidence>
<feature type="non-terminal residue" evidence="2">
    <location>
        <position position="1"/>
    </location>
</feature>
<comment type="caution">
    <text evidence="2">The sequence shown here is derived from an EMBL/GenBank/DDBJ whole genome shotgun (WGS) entry which is preliminary data.</text>
</comment>
<feature type="region of interest" description="Disordered" evidence="1">
    <location>
        <begin position="301"/>
        <end position="455"/>
    </location>
</feature>
<evidence type="ECO:0000256" key="1">
    <source>
        <dbReference type="SAM" id="MobiDB-lite"/>
    </source>
</evidence>
<feature type="region of interest" description="Disordered" evidence="1">
    <location>
        <begin position="1"/>
        <end position="23"/>
    </location>
</feature>
<organism evidence="2 3">
    <name type="scientific">Tichodroma muraria</name>
    <dbReference type="NCBI Taxonomy" id="237442"/>
    <lineage>
        <taxon>Eukaryota</taxon>
        <taxon>Metazoa</taxon>
        <taxon>Chordata</taxon>
        <taxon>Craniata</taxon>
        <taxon>Vertebrata</taxon>
        <taxon>Euteleostomi</taxon>
        <taxon>Archelosauria</taxon>
        <taxon>Archosauria</taxon>
        <taxon>Dinosauria</taxon>
        <taxon>Saurischia</taxon>
        <taxon>Theropoda</taxon>
        <taxon>Coelurosauria</taxon>
        <taxon>Aves</taxon>
        <taxon>Neognathae</taxon>
        <taxon>Neoaves</taxon>
        <taxon>Telluraves</taxon>
        <taxon>Australaves</taxon>
        <taxon>Passeriformes</taxon>
        <taxon>Sittidae</taxon>
        <taxon>Tichodroma</taxon>
    </lineage>
</organism>
<name>A0A850ZY03_9PASS</name>
<dbReference type="EMBL" id="WAAG01079805">
    <property type="protein sequence ID" value="NWI05920.1"/>
    <property type="molecule type" value="Genomic_DNA"/>
</dbReference>
<feature type="region of interest" description="Disordered" evidence="1">
    <location>
        <begin position="467"/>
        <end position="525"/>
    </location>
</feature>
<feature type="compositionally biased region" description="Low complexity" evidence="1">
    <location>
        <begin position="414"/>
        <end position="444"/>
    </location>
</feature>
<proteinExistence type="predicted"/>
<feature type="compositionally biased region" description="Basic and acidic residues" evidence="1">
    <location>
        <begin position="368"/>
        <end position="379"/>
    </location>
</feature>
<feature type="region of interest" description="Disordered" evidence="1">
    <location>
        <begin position="37"/>
        <end position="87"/>
    </location>
</feature>
<reference evidence="2" key="1">
    <citation type="submission" date="2019-09" db="EMBL/GenBank/DDBJ databases">
        <title>Bird 10,000 Genomes (B10K) Project - Family phase.</title>
        <authorList>
            <person name="Zhang G."/>
        </authorList>
    </citation>
    <scope>NUCLEOTIDE SEQUENCE</scope>
    <source>
        <strain evidence="2">B10K-DU-012-47</strain>
    </source>
</reference>
<protein>
    <submittedName>
        <fullName evidence="2">ANR11 protein</fullName>
    </submittedName>
</protein>
<gene>
    <name evidence="2" type="primary">Ankrd11_0</name>
    <name evidence="2" type="ORF">TICMUR_R01566</name>
</gene>
<keyword evidence="3" id="KW-1185">Reference proteome</keyword>
<feature type="compositionally biased region" description="Low complexity" evidence="1">
    <location>
        <begin position="512"/>
        <end position="525"/>
    </location>
</feature>
<feature type="compositionally biased region" description="Polar residues" evidence="1">
    <location>
        <begin position="51"/>
        <end position="62"/>
    </location>
</feature>
<dbReference type="Proteomes" id="UP000629438">
    <property type="component" value="Unassembled WGS sequence"/>
</dbReference>
<sequence>SHRDELLAPSVESALPPDIGMPLDTTEEQQATASIMPPESTYLPPIEENHFSSGMPEQNSIDWDNPPSRNPDTAIPPSLMGNPTEHSVTWSMGSELLMKSPQRFSESPKPPLCSLEPIHPAPVAFIPTETSYPVSPISYPLSVSEPRLEEVKEDAEEAVPGEIANAEEQAPYMSPTRLDTFFNNCKPLSEEAPEIPAEPPCVPAEPQADVVAAPENNYLENSNAAPANAEEAVTWPDPFTNTEDELDLGPFSLPELPLQPKDVAETEMTEAEAVEESPAAAAAASEPSAGIIKAGASVIASGEPEEPPASQAAATLPTDTEPAAEEQKPEVAAQEATSEVLNAAEEKAAEDSEAQVFQQPPSEPAQVESKEVEAVHEELSLAGGVAEGSSQPCPVPVASSEASVPPDSAAARGGSQAPPSQADAPPGSAQAEVVEPVQKPVAEAPKPPKIEEIPQRITRNRAQMLANQNKQNAAASEKEFPPVSAPVTRAKGRITEEDDSQAQHPRKRRFQRSNQQLQQQINTSTQQTREMIQQTLAAIVDAIKLDDIEPYHSDRSNPYFEYLQIRKKIEEKRKILCYITPQAPQCYAEYVTYTGSYLLDGKPLSKLHIPVIAPPPSLAEPLKELFKQQEAVRGKLRLQHSIEREKLIVSCEQEILRVHCRAARTIANQAVPFSACTMLLDSEVYNMPLENQGDENKSVRDRFNARQFISWLQDVDDKYDRMKTCLLMRQQHEAAALNAVQRMEWQLKVQELDPAGHKSLCVNEVPSFYVPMVDVNDDFVLLPA</sequence>
<dbReference type="AlphaFoldDB" id="A0A850ZY03"/>
<dbReference type="GO" id="GO:0009653">
    <property type="term" value="P:anatomical structure morphogenesis"/>
    <property type="evidence" value="ECO:0007669"/>
    <property type="project" value="TreeGrafter"/>
</dbReference>
<accession>A0A850ZY03</accession>
<feature type="compositionally biased region" description="Acidic residues" evidence="1">
    <location>
        <begin position="265"/>
        <end position="275"/>
    </location>
</feature>
<dbReference type="PANTHER" id="PTHR24145">
    <property type="entry name" value="ANKYRIN REPEAT DOMAIN-CONTAINING PROTEIN 11"/>
    <property type="match status" value="1"/>
</dbReference>
<evidence type="ECO:0000313" key="3">
    <source>
        <dbReference type="Proteomes" id="UP000629438"/>
    </source>
</evidence>
<dbReference type="InterPro" id="IPR042636">
    <property type="entry name" value="ANKRD11"/>
</dbReference>
<feature type="region of interest" description="Disordered" evidence="1">
    <location>
        <begin position="235"/>
        <end position="287"/>
    </location>
</feature>
<dbReference type="PANTHER" id="PTHR24145:SF3">
    <property type="entry name" value="ANKYRIN REPEAT DOMAIN-CONTAINING PROTEIN 11"/>
    <property type="match status" value="1"/>
</dbReference>